<evidence type="ECO:0000313" key="2">
    <source>
        <dbReference type="Proteomes" id="UP000629098"/>
    </source>
</evidence>
<dbReference type="Proteomes" id="UP000629098">
    <property type="component" value="Unassembled WGS sequence"/>
</dbReference>
<sequence>MSVQDYRLQKAKEIVTPTEDAQITIDVSPKNETLRQAEIGINSGLSHKEMQKLTNSPINTIRSKASQGKSITTSDGVTYHYNKDPKVLKWVRV</sequence>
<gene>
    <name evidence="1" type="ORF">ICL16_16235</name>
</gene>
<organism evidence="1 2">
    <name type="scientific">Iningainema tapete BLCC-T55</name>
    <dbReference type="NCBI Taxonomy" id="2748662"/>
    <lineage>
        <taxon>Bacteria</taxon>
        <taxon>Bacillati</taxon>
        <taxon>Cyanobacteriota</taxon>
        <taxon>Cyanophyceae</taxon>
        <taxon>Nostocales</taxon>
        <taxon>Scytonemataceae</taxon>
        <taxon>Iningainema tapete</taxon>
    </lineage>
</organism>
<protein>
    <submittedName>
        <fullName evidence="1">Uncharacterized protein</fullName>
    </submittedName>
</protein>
<dbReference type="EMBL" id="JACXAE010000055">
    <property type="protein sequence ID" value="MBD2773580.1"/>
    <property type="molecule type" value="Genomic_DNA"/>
</dbReference>
<evidence type="ECO:0000313" key="1">
    <source>
        <dbReference type="EMBL" id="MBD2773580.1"/>
    </source>
</evidence>
<comment type="caution">
    <text evidence="1">The sequence shown here is derived from an EMBL/GenBank/DDBJ whole genome shotgun (WGS) entry which is preliminary data.</text>
</comment>
<name>A0A8J7CEJ0_9CYAN</name>
<proteinExistence type="predicted"/>
<dbReference type="AlphaFoldDB" id="A0A8J7CEJ0"/>
<reference evidence="1" key="1">
    <citation type="submission" date="2020-09" db="EMBL/GenBank/DDBJ databases">
        <title>Iningainema tapete sp. nov. (Scytonemataceae, Cyanobacteria) from greenhouses in central Florida (USA) produces two types of nodularin with biosynthetic potential for microcystin-LR and anabaenopeptins.</title>
        <authorList>
            <person name="Berthold D.E."/>
            <person name="Lefler F.W."/>
            <person name="Huang I.-S."/>
            <person name="Abdulla H."/>
            <person name="Zimba P.V."/>
            <person name="Laughinghouse H.D. IV."/>
        </authorList>
    </citation>
    <scope>NUCLEOTIDE SEQUENCE</scope>
    <source>
        <strain evidence="1">BLCCT55</strain>
    </source>
</reference>
<keyword evidence="2" id="KW-1185">Reference proteome</keyword>
<accession>A0A8J7CEJ0</accession>